<organism evidence="8 9">
    <name type="scientific">Thalassotalea marina</name>
    <dbReference type="NCBI Taxonomy" id="1673741"/>
    <lineage>
        <taxon>Bacteria</taxon>
        <taxon>Pseudomonadati</taxon>
        <taxon>Pseudomonadota</taxon>
        <taxon>Gammaproteobacteria</taxon>
        <taxon>Alteromonadales</taxon>
        <taxon>Colwelliaceae</taxon>
        <taxon>Thalassotalea</taxon>
    </lineage>
</organism>
<comment type="caution">
    <text evidence="8">The sequence shown here is derived from an EMBL/GenBank/DDBJ whole genome shotgun (WGS) entry which is preliminary data.</text>
</comment>
<keyword evidence="5" id="KW-0804">Transcription</keyword>
<keyword evidence="2" id="KW-0805">Transcription regulation</keyword>
<evidence type="ECO:0000256" key="3">
    <source>
        <dbReference type="ARBA" id="ARBA00023082"/>
    </source>
</evidence>
<dbReference type="SUPFAM" id="SSF88659">
    <property type="entry name" value="Sigma3 and sigma4 domains of RNA polymerase sigma factors"/>
    <property type="match status" value="1"/>
</dbReference>
<dbReference type="PANTHER" id="PTHR43133:SF8">
    <property type="entry name" value="RNA POLYMERASE SIGMA FACTOR HI_1459-RELATED"/>
    <property type="match status" value="1"/>
</dbReference>
<protein>
    <submittedName>
        <fullName evidence="8">Ecf-type RNA polymerase sigma factor</fullName>
    </submittedName>
</protein>
<evidence type="ECO:0000313" key="9">
    <source>
        <dbReference type="Proteomes" id="UP000623842"/>
    </source>
</evidence>
<evidence type="ECO:0000256" key="4">
    <source>
        <dbReference type="ARBA" id="ARBA00023125"/>
    </source>
</evidence>
<dbReference type="Proteomes" id="UP000623842">
    <property type="component" value="Unassembled WGS sequence"/>
</dbReference>
<dbReference type="RefSeq" id="WP_189773127.1">
    <property type="nucleotide sequence ID" value="NZ_BNCK01000009.1"/>
</dbReference>
<dbReference type="InterPro" id="IPR013325">
    <property type="entry name" value="RNA_pol_sigma_r2"/>
</dbReference>
<evidence type="ECO:0000259" key="7">
    <source>
        <dbReference type="Pfam" id="PF08281"/>
    </source>
</evidence>
<sequence length="189" mass="22357">MKLPSMIKGWINTSSSPEKLLNKYIETGDKTCLSLLVEQFNKPLFHYLLSMSDRSLAEDVVQTTWLKVLKLQHLPLTHQNVKGWLYTIARNTLFDELKRMKRWQWQSLDEITEVMEWNPLINKNAERLVQFNQALEQLPFFQREAFIFQQDGFSVSEIAQITNESFETVKSRLRYARKHLKQALGNNHE</sequence>
<keyword evidence="3" id="KW-0731">Sigma factor</keyword>
<dbReference type="GO" id="GO:0006352">
    <property type="term" value="P:DNA-templated transcription initiation"/>
    <property type="evidence" value="ECO:0007669"/>
    <property type="project" value="InterPro"/>
</dbReference>
<dbReference type="GO" id="GO:0016987">
    <property type="term" value="F:sigma factor activity"/>
    <property type="evidence" value="ECO:0007669"/>
    <property type="project" value="UniProtKB-KW"/>
</dbReference>
<dbReference type="Gene3D" id="1.10.10.10">
    <property type="entry name" value="Winged helix-like DNA-binding domain superfamily/Winged helix DNA-binding domain"/>
    <property type="match status" value="1"/>
</dbReference>
<dbReference type="SUPFAM" id="SSF88946">
    <property type="entry name" value="Sigma2 domain of RNA polymerase sigma factors"/>
    <property type="match status" value="1"/>
</dbReference>
<dbReference type="InterPro" id="IPR007627">
    <property type="entry name" value="RNA_pol_sigma70_r2"/>
</dbReference>
<reference evidence="8" key="2">
    <citation type="submission" date="2020-09" db="EMBL/GenBank/DDBJ databases">
        <authorList>
            <person name="Sun Q."/>
            <person name="Kim S."/>
        </authorList>
    </citation>
    <scope>NUCLEOTIDE SEQUENCE</scope>
    <source>
        <strain evidence="8">KCTC 42731</strain>
    </source>
</reference>
<dbReference type="InterPro" id="IPR014284">
    <property type="entry name" value="RNA_pol_sigma-70_dom"/>
</dbReference>
<proteinExistence type="inferred from homology"/>
<dbReference type="Pfam" id="PF04542">
    <property type="entry name" value="Sigma70_r2"/>
    <property type="match status" value="1"/>
</dbReference>
<comment type="similarity">
    <text evidence="1">Belongs to the sigma-70 factor family. ECF subfamily.</text>
</comment>
<dbReference type="InterPro" id="IPR013249">
    <property type="entry name" value="RNA_pol_sigma70_r4_t2"/>
</dbReference>
<dbReference type="CDD" id="cd06171">
    <property type="entry name" value="Sigma70_r4"/>
    <property type="match status" value="1"/>
</dbReference>
<reference evidence="8" key="1">
    <citation type="journal article" date="2014" name="Int. J. Syst. Evol. Microbiol.">
        <title>Complete genome sequence of Corynebacterium casei LMG S-19264T (=DSM 44701T), isolated from a smear-ripened cheese.</title>
        <authorList>
            <consortium name="US DOE Joint Genome Institute (JGI-PGF)"/>
            <person name="Walter F."/>
            <person name="Albersmeier A."/>
            <person name="Kalinowski J."/>
            <person name="Ruckert C."/>
        </authorList>
    </citation>
    <scope>NUCLEOTIDE SEQUENCE</scope>
    <source>
        <strain evidence="8">KCTC 42731</strain>
    </source>
</reference>
<dbReference type="InterPro" id="IPR013324">
    <property type="entry name" value="RNA_pol_sigma_r3/r4-like"/>
</dbReference>
<keyword evidence="4" id="KW-0238">DNA-binding</keyword>
<evidence type="ECO:0000313" key="8">
    <source>
        <dbReference type="EMBL" id="GHG02377.1"/>
    </source>
</evidence>
<dbReference type="Pfam" id="PF08281">
    <property type="entry name" value="Sigma70_r4_2"/>
    <property type="match status" value="1"/>
</dbReference>
<evidence type="ECO:0000256" key="5">
    <source>
        <dbReference type="ARBA" id="ARBA00023163"/>
    </source>
</evidence>
<feature type="domain" description="RNA polymerase sigma-70 region 2" evidence="6">
    <location>
        <begin position="36"/>
        <end position="101"/>
    </location>
</feature>
<feature type="domain" description="RNA polymerase sigma factor 70 region 4 type 2" evidence="7">
    <location>
        <begin position="130"/>
        <end position="180"/>
    </location>
</feature>
<dbReference type="NCBIfam" id="TIGR02937">
    <property type="entry name" value="sigma70-ECF"/>
    <property type="match status" value="1"/>
</dbReference>
<gene>
    <name evidence="8" type="ORF">GCM10017161_34040</name>
</gene>
<dbReference type="InterPro" id="IPR036388">
    <property type="entry name" value="WH-like_DNA-bd_sf"/>
</dbReference>
<dbReference type="AlphaFoldDB" id="A0A919BQ40"/>
<dbReference type="PANTHER" id="PTHR43133">
    <property type="entry name" value="RNA POLYMERASE ECF-TYPE SIGMA FACTO"/>
    <property type="match status" value="1"/>
</dbReference>
<name>A0A919BQ40_9GAMM</name>
<evidence type="ECO:0000259" key="6">
    <source>
        <dbReference type="Pfam" id="PF04542"/>
    </source>
</evidence>
<dbReference type="Gene3D" id="1.10.1740.10">
    <property type="match status" value="1"/>
</dbReference>
<evidence type="ECO:0000256" key="1">
    <source>
        <dbReference type="ARBA" id="ARBA00010641"/>
    </source>
</evidence>
<evidence type="ECO:0000256" key="2">
    <source>
        <dbReference type="ARBA" id="ARBA00023015"/>
    </source>
</evidence>
<keyword evidence="9" id="KW-1185">Reference proteome</keyword>
<accession>A0A919BQ40</accession>
<dbReference type="GO" id="GO:0003677">
    <property type="term" value="F:DNA binding"/>
    <property type="evidence" value="ECO:0007669"/>
    <property type="project" value="UniProtKB-KW"/>
</dbReference>
<dbReference type="EMBL" id="BNCK01000009">
    <property type="protein sequence ID" value="GHG02377.1"/>
    <property type="molecule type" value="Genomic_DNA"/>
</dbReference>
<dbReference type="InterPro" id="IPR039425">
    <property type="entry name" value="RNA_pol_sigma-70-like"/>
</dbReference>